<dbReference type="Gene3D" id="3.30.530.20">
    <property type="match status" value="1"/>
</dbReference>
<dbReference type="Pfam" id="PF03364">
    <property type="entry name" value="Polyketide_cyc"/>
    <property type="match status" value="1"/>
</dbReference>
<dbReference type="PANTHER" id="PTHR12901">
    <property type="entry name" value="SPERM PROTEIN HOMOLOG"/>
    <property type="match status" value="1"/>
</dbReference>
<dbReference type="PANTHER" id="PTHR12901:SF10">
    <property type="entry name" value="COENZYME Q-BINDING PROTEIN COQ10, MITOCHONDRIAL"/>
    <property type="match status" value="1"/>
</dbReference>
<comment type="function">
    <text evidence="3">Required for the function of coenzyme Q in the respiratory chain. May serve as a chaperone or may be involved in the transport of Q6 from its site of synthesis to the catalytic sites of the respiratory complexes.</text>
</comment>
<comment type="caution">
    <text evidence="5">The sequence shown here is derived from an EMBL/GenBank/DDBJ whole genome shotgun (WGS) entry which is preliminary data.</text>
</comment>
<dbReference type="InterPro" id="IPR044996">
    <property type="entry name" value="COQ10-like"/>
</dbReference>
<keyword evidence="6" id="KW-1185">Reference proteome</keyword>
<dbReference type="AlphaFoldDB" id="A0A9N9C4A9"/>
<sequence>MYTRTLLSLKNLTSFRSGLLNNTNPLPPSIITHSHFNKAQRCLFFTIPKLNDLLSSQKQYTGEKIIGYSQSQLYEVVANINDYHLFVPFCTNSTVLSHEQLDSANDFMTAELGVGFQGFEETYISEVTCHRPKFVKAQASSDKLFRHLLEFEFASPLHAQVSNMFFDQVSTLMVKAFENRCGQIYGPPSAELPAEY</sequence>
<dbReference type="GO" id="GO:0045333">
    <property type="term" value="P:cellular respiration"/>
    <property type="evidence" value="ECO:0007669"/>
    <property type="project" value="InterPro"/>
</dbReference>
<dbReference type="EMBL" id="CAJVPS010003313">
    <property type="protein sequence ID" value="CAG8586448.1"/>
    <property type="molecule type" value="Genomic_DNA"/>
</dbReference>
<dbReference type="InterPro" id="IPR005031">
    <property type="entry name" value="COQ10_START"/>
</dbReference>
<organism evidence="5 6">
    <name type="scientific">Ambispora leptoticha</name>
    <dbReference type="NCBI Taxonomy" id="144679"/>
    <lineage>
        <taxon>Eukaryota</taxon>
        <taxon>Fungi</taxon>
        <taxon>Fungi incertae sedis</taxon>
        <taxon>Mucoromycota</taxon>
        <taxon>Glomeromycotina</taxon>
        <taxon>Glomeromycetes</taxon>
        <taxon>Archaeosporales</taxon>
        <taxon>Ambisporaceae</taxon>
        <taxon>Ambispora</taxon>
    </lineage>
</organism>
<evidence type="ECO:0000256" key="2">
    <source>
        <dbReference type="ARBA" id="ARBA00011814"/>
    </source>
</evidence>
<comment type="similarity">
    <text evidence="1">Belongs to the COQ10 family.</text>
</comment>
<dbReference type="InterPro" id="IPR023393">
    <property type="entry name" value="START-like_dom_sf"/>
</dbReference>
<dbReference type="SUPFAM" id="SSF55961">
    <property type="entry name" value="Bet v1-like"/>
    <property type="match status" value="1"/>
</dbReference>
<evidence type="ECO:0000256" key="1">
    <source>
        <dbReference type="ARBA" id="ARBA00006885"/>
    </source>
</evidence>
<dbReference type="GO" id="GO:0048039">
    <property type="term" value="F:ubiquinone binding"/>
    <property type="evidence" value="ECO:0007669"/>
    <property type="project" value="InterPro"/>
</dbReference>
<proteinExistence type="inferred from homology"/>
<accession>A0A9N9C4A9</accession>
<dbReference type="Proteomes" id="UP000789508">
    <property type="component" value="Unassembled WGS sequence"/>
</dbReference>
<gene>
    <name evidence="5" type="ORF">ALEPTO_LOCUS7506</name>
</gene>
<name>A0A9N9C4A9_9GLOM</name>
<reference evidence="5" key="1">
    <citation type="submission" date="2021-06" db="EMBL/GenBank/DDBJ databases">
        <authorList>
            <person name="Kallberg Y."/>
            <person name="Tangrot J."/>
            <person name="Rosling A."/>
        </authorList>
    </citation>
    <scope>NUCLEOTIDE SEQUENCE</scope>
    <source>
        <strain evidence="5">FL130A</strain>
    </source>
</reference>
<evidence type="ECO:0000259" key="4">
    <source>
        <dbReference type="Pfam" id="PF03364"/>
    </source>
</evidence>
<evidence type="ECO:0000313" key="6">
    <source>
        <dbReference type="Proteomes" id="UP000789508"/>
    </source>
</evidence>
<dbReference type="GO" id="GO:0005739">
    <property type="term" value="C:mitochondrion"/>
    <property type="evidence" value="ECO:0007669"/>
    <property type="project" value="TreeGrafter"/>
</dbReference>
<dbReference type="CDD" id="cd07813">
    <property type="entry name" value="COQ10p_like"/>
    <property type="match status" value="1"/>
</dbReference>
<evidence type="ECO:0000256" key="3">
    <source>
        <dbReference type="ARBA" id="ARBA00024947"/>
    </source>
</evidence>
<feature type="domain" description="Coenzyme Q-binding protein COQ10 START" evidence="4">
    <location>
        <begin position="66"/>
        <end position="178"/>
    </location>
</feature>
<dbReference type="OrthoDB" id="292693at2759"/>
<evidence type="ECO:0000313" key="5">
    <source>
        <dbReference type="EMBL" id="CAG8586448.1"/>
    </source>
</evidence>
<comment type="subunit">
    <text evidence="2">Interacts with coenzyme Q.</text>
</comment>
<protein>
    <submittedName>
        <fullName evidence="5">4547_t:CDS:1</fullName>
    </submittedName>
</protein>